<dbReference type="SMART" id="SM00332">
    <property type="entry name" value="PP2Cc"/>
    <property type="match status" value="1"/>
</dbReference>
<dbReference type="PROSITE" id="PS51746">
    <property type="entry name" value="PPM_2"/>
    <property type="match status" value="1"/>
</dbReference>
<accession>A0A7S6U3T9</accession>
<dbReference type="Gene3D" id="3.60.40.10">
    <property type="entry name" value="PPM-type phosphatase domain"/>
    <property type="match status" value="1"/>
</dbReference>
<name>A0A7S6U3T9_9CYAN</name>
<dbReference type="KEGG" id="aee:IM676_19320"/>
<dbReference type="CDD" id="cd00143">
    <property type="entry name" value="PP2Cc"/>
    <property type="match status" value="1"/>
</dbReference>
<dbReference type="SMART" id="SM00331">
    <property type="entry name" value="PP2C_SIG"/>
    <property type="match status" value="1"/>
</dbReference>
<evidence type="ECO:0000259" key="1">
    <source>
        <dbReference type="PROSITE" id="PS51746"/>
    </source>
</evidence>
<dbReference type="AlphaFoldDB" id="A0A7S6U3T9"/>
<dbReference type="Pfam" id="PF13672">
    <property type="entry name" value="PP2C_2"/>
    <property type="match status" value="1"/>
</dbReference>
<protein>
    <submittedName>
        <fullName evidence="2">Protein phosphatase 2C domain-containing protein</fullName>
    </submittedName>
</protein>
<dbReference type="EMBL" id="CP063311">
    <property type="protein sequence ID" value="QOV22756.1"/>
    <property type="molecule type" value="Genomic_DNA"/>
</dbReference>
<dbReference type="InterPro" id="IPR001932">
    <property type="entry name" value="PPM-type_phosphatase-like_dom"/>
</dbReference>
<reference evidence="3" key="1">
    <citation type="submission" date="2020-10" db="EMBL/GenBank/DDBJ databases">
        <title>Genome-based taxonomic classification of the species Anabaenopsis elenkinii.</title>
        <authorList>
            <person name="Delbaje E."/>
            <person name="Andreote A.P.D."/>
            <person name="Pellegrinetti T.A."/>
            <person name="Cruz R.B."/>
            <person name="Branco L.H.Z."/>
            <person name="Fiore M.F."/>
        </authorList>
    </citation>
    <scope>NUCLEOTIDE SEQUENCE [LARGE SCALE GENOMIC DNA]</scope>
    <source>
        <strain evidence="3">CCIBt3563</strain>
    </source>
</reference>
<keyword evidence="3" id="KW-1185">Reference proteome</keyword>
<feature type="domain" description="PPM-type phosphatase" evidence="1">
    <location>
        <begin position="259"/>
        <end position="524"/>
    </location>
</feature>
<dbReference type="SUPFAM" id="SSF81606">
    <property type="entry name" value="PP2C-like"/>
    <property type="match status" value="1"/>
</dbReference>
<dbReference type="InterPro" id="IPR036457">
    <property type="entry name" value="PPM-type-like_dom_sf"/>
</dbReference>
<dbReference type="RefSeq" id="WP_200988375.1">
    <property type="nucleotide sequence ID" value="NZ_CP063311.1"/>
</dbReference>
<sequence length="636" mass="69606">MENDPAMLYCPNEDCLAANPLNHNFCHQCSTALPKRYLWVVGDDLSMKFPGEILGDRYLIITQSVVLDTKPGLPPQMPESLADIKAYLRLVPYSLNIPQIYGILPYDTQGEVRGAVLLEQPPLSVDGSGLEVTLCSPLTTAWGNATPMRQLNWLWQMAQLWQPLRREGVVSSLINPQLVRVQGGVLRLLELVSDAQPSPNLPQLGEFCQQLIPQSRPPVTGFITEVVNGLVSGKISSPDHLIGILDQGLAQLGGSQSVRVKVVTKTDTGPRRAGNEDACYPVGGTVVSSPPEELPVVIVCDGIGGHQGGSVASNLAVETVCHELHQTNNLTGDSVPYNTIPEQVVCNLERAVGLANNQISDRNDTEHRQGRERMGTTLVMALPVGHQMYVTHVGDSRAYWITRQGCYQVTLDDDVASREVRLGYAIYRQAVQYRGAGSLVQALGMGDSSSLHPTSQRFILDEDGIFLLTSDGLSDFDRIEDYWQTEILPVLTSESDIVSVADRLVELANTKNGHDNVTLALIHYQVEYSDSLHNVAIPDLGLKDLPSWGYFSSTDSMTCTQRLDPTLLDAKNYQKTQVIPRTRRWGIAKLPLSLIVPLLLLMLAGSLLWVKGLISSPIAVPNPTMTDEAAPSPNRD</sequence>
<proteinExistence type="predicted"/>
<gene>
    <name evidence="2" type="ORF">IM676_19320</name>
</gene>
<dbReference type="Proteomes" id="UP000593846">
    <property type="component" value="Chromosome"/>
</dbReference>
<evidence type="ECO:0000313" key="3">
    <source>
        <dbReference type="Proteomes" id="UP000593846"/>
    </source>
</evidence>
<evidence type="ECO:0000313" key="2">
    <source>
        <dbReference type="EMBL" id="QOV22756.1"/>
    </source>
</evidence>
<organism evidence="2 3">
    <name type="scientific">Anabaenopsis elenkinii CCIBt3563</name>
    <dbReference type="NCBI Taxonomy" id="2779889"/>
    <lineage>
        <taxon>Bacteria</taxon>
        <taxon>Bacillati</taxon>
        <taxon>Cyanobacteriota</taxon>
        <taxon>Cyanophyceae</taxon>
        <taxon>Nostocales</taxon>
        <taxon>Nodulariaceae</taxon>
        <taxon>Anabaenopsis</taxon>
    </lineage>
</organism>